<keyword evidence="4" id="KW-1003">Cell membrane</keyword>
<dbReference type="GO" id="GO:0005886">
    <property type="term" value="C:plasma membrane"/>
    <property type="evidence" value="ECO:0007669"/>
    <property type="project" value="UniProtKB-SubCell"/>
</dbReference>
<dbReference type="CDD" id="cd03262">
    <property type="entry name" value="ABC_HisP_GlnQ"/>
    <property type="match status" value="1"/>
</dbReference>
<dbReference type="InterPro" id="IPR050086">
    <property type="entry name" value="MetN_ABC_transporter-like"/>
</dbReference>
<reference evidence="12 15" key="2">
    <citation type="journal article" date="2019" name="Emerg. Microbes Infect.">
        <title>Comprehensive subspecies identification of 175 nontuberculous mycobacteria species based on 7547 genomic profiles.</title>
        <authorList>
            <person name="Matsumoto Y."/>
            <person name="Kinjo T."/>
            <person name="Motooka D."/>
            <person name="Nabeya D."/>
            <person name="Jung N."/>
            <person name="Uechi K."/>
            <person name="Horii T."/>
            <person name="Iida T."/>
            <person name="Fujita J."/>
            <person name="Nakamura S."/>
        </authorList>
    </citation>
    <scope>NUCLEOTIDE SEQUENCE [LARGE SCALE GENOMIC DNA]</scope>
    <source>
        <strain evidence="12 15">JCM 6377</strain>
    </source>
</reference>
<dbReference type="EMBL" id="BLKS01000001">
    <property type="protein sequence ID" value="GFG51826.1"/>
    <property type="molecule type" value="Genomic_DNA"/>
</dbReference>
<evidence type="ECO:0000256" key="3">
    <source>
        <dbReference type="ARBA" id="ARBA00022448"/>
    </source>
</evidence>
<dbReference type="Proteomes" id="UP000220914">
    <property type="component" value="Unassembled WGS sequence"/>
</dbReference>
<protein>
    <recommendedName>
        <fullName evidence="9">ABC-type polar-amino-acid transporter</fullName>
        <ecNumber evidence="9">7.4.2.1</ecNumber>
    </recommendedName>
</protein>
<dbReference type="InterPro" id="IPR030679">
    <property type="entry name" value="ABC_ATPase_HisP-typ"/>
</dbReference>
<dbReference type="EMBL" id="PDCP01000010">
    <property type="protein sequence ID" value="PEG40459.1"/>
    <property type="molecule type" value="Genomic_DNA"/>
</dbReference>
<dbReference type="EC" id="7.4.2.1" evidence="9"/>
<comment type="subcellular location">
    <subcellularLocation>
        <location evidence="1">Cell membrane</location>
        <topology evidence="1">Peripheral membrane protein</topology>
    </subcellularLocation>
</comment>
<evidence type="ECO:0000256" key="4">
    <source>
        <dbReference type="ARBA" id="ARBA00022475"/>
    </source>
</evidence>
<keyword evidence="3" id="KW-0813">Transport</keyword>
<evidence type="ECO:0000256" key="2">
    <source>
        <dbReference type="ARBA" id="ARBA00005417"/>
    </source>
</evidence>
<dbReference type="InterPro" id="IPR003593">
    <property type="entry name" value="AAA+_ATPase"/>
</dbReference>
<reference evidence="12" key="3">
    <citation type="submission" date="2020-02" db="EMBL/GenBank/DDBJ databases">
        <authorList>
            <person name="Matsumoto Y."/>
            <person name="Motooka D."/>
            <person name="Nakamura S."/>
        </authorList>
    </citation>
    <scope>NUCLEOTIDE SEQUENCE</scope>
    <source>
        <strain evidence="12">JCM 6377</strain>
    </source>
</reference>
<evidence type="ECO:0000313" key="15">
    <source>
        <dbReference type="Proteomes" id="UP000465302"/>
    </source>
</evidence>
<evidence type="ECO:0000256" key="10">
    <source>
        <dbReference type="ARBA" id="ARBA00047624"/>
    </source>
</evidence>
<dbReference type="GO" id="GO:0005524">
    <property type="term" value="F:ATP binding"/>
    <property type="evidence" value="ECO:0007669"/>
    <property type="project" value="UniProtKB-KW"/>
</dbReference>
<organism evidence="13 14">
    <name type="scientific">Mycolicibacterium agri</name>
    <name type="common">Mycobacterium agri</name>
    <dbReference type="NCBI Taxonomy" id="36811"/>
    <lineage>
        <taxon>Bacteria</taxon>
        <taxon>Bacillati</taxon>
        <taxon>Actinomycetota</taxon>
        <taxon>Actinomycetes</taxon>
        <taxon>Mycobacteriales</taxon>
        <taxon>Mycobacteriaceae</taxon>
        <taxon>Mycolicibacterium</taxon>
    </lineage>
</organism>
<dbReference type="InterPro" id="IPR003439">
    <property type="entry name" value="ABC_transporter-like_ATP-bd"/>
</dbReference>
<dbReference type="FunFam" id="3.40.50.300:FF:000020">
    <property type="entry name" value="Amino acid ABC transporter ATP-binding component"/>
    <property type="match status" value="1"/>
</dbReference>
<comment type="similarity">
    <text evidence="2">Belongs to the ABC transporter superfamily.</text>
</comment>
<dbReference type="PIRSF" id="PIRSF039085">
    <property type="entry name" value="ABC_ATPase_HisP"/>
    <property type="match status" value="1"/>
</dbReference>
<evidence type="ECO:0000256" key="7">
    <source>
        <dbReference type="ARBA" id="ARBA00022970"/>
    </source>
</evidence>
<gene>
    <name evidence="13" type="ORF">CQY20_07725</name>
    <name evidence="12" type="ORF">MAGR_32670</name>
</gene>
<keyword evidence="6 13" id="KW-0067">ATP-binding</keyword>
<keyword evidence="7" id="KW-0029">Amino-acid transport</keyword>
<comment type="catalytic activity">
    <reaction evidence="10">
        <text>a polar amino acid(out) + ATP + H2O = a polar amino acid(in) + ADP + phosphate + H(+)</text>
        <dbReference type="Rhea" id="RHEA:14673"/>
        <dbReference type="ChEBI" id="CHEBI:15377"/>
        <dbReference type="ChEBI" id="CHEBI:15378"/>
        <dbReference type="ChEBI" id="CHEBI:30616"/>
        <dbReference type="ChEBI" id="CHEBI:43474"/>
        <dbReference type="ChEBI" id="CHEBI:62031"/>
        <dbReference type="ChEBI" id="CHEBI:456216"/>
        <dbReference type="EC" id="7.4.2.1"/>
    </reaction>
    <physiologicalReaction direction="left-to-right" evidence="10">
        <dbReference type="Rhea" id="RHEA:14674"/>
    </physiologicalReaction>
</comment>
<evidence type="ECO:0000256" key="9">
    <source>
        <dbReference type="ARBA" id="ARBA00038850"/>
    </source>
</evidence>
<dbReference type="OrthoDB" id="4398079at2"/>
<keyword evidence="5" id="KW-0547">Nucleotide-binding</keyword>
<dbReference type="Gene3D" id="3.40.50.300">
    <property type="entry name" value="P-loop containing nucleotide triphosphate hydrolases"/>
    <property type="match status" value="1"/>
</dbReference>
<comment type="caution">
    <text evidence="13">The sequence shown here is derived from an EMBL/GenBank/DDBJ whole genome shotgun (WGS) entry which is preliminary data.</text>
</comment>
<evidence type="ECO:0000256" key="5">
    <source>
        <dbReference type="ARBA" id="ARBA00022741"/>
    </source>
</evidence>
<reference evidence="13 14" key="1">
    <citation type="submission" date="2017-10" db="EMBL/GenBank/DDBJ databases">
        <title>The new phylogeny of genus Mycobacterium.</title>
        <authorList>
            <person name="Tortoli E."/>
            <person name="Trovato A."/>
            <person name="Cirillo D.M."/>
        </authorList>
    </citation>
    <scope>NUCLEOTIDE SEQUENCE [LARGE SCALE GENOMIC DNA]</scope>
    <source>
        <strain evidence="13 14">CCUG37673</strain>
    </source>
</reference>
<dbReference type="InterPro" id="IPR027417">
    <property type="entry name" value="P-loop_NTPase"/>
</dbReference>
<evidence type="ECO:0000313" key="14">
    <source>
        <dbReference type="Proteomes" id="UP000220914"/>
    </source>
</evidence>
<dbReference type="PANTHER" id="PTHR43166">
    <property type="entry name" value="AMINO ACID IMPORT ATP-BINDING PROTEIN"/>
    <property type="match status" value="1"/>
</dbReference>
<keyword evidence="8" id="KW-0472">Membrane</keyword>
<accession>A0A2A7N9G2</accession>
<sequence>MSGAADTAVPIVSVRAASCTLGGRKVLDDVSLDVMRGEVVVLIGPSGAGKTTLLRSLNYLEEVDSGEVLIGGVSIGHRDTANKKKVSTTELARRRREIGFVFQHFNLFPHMTALENVWNGPVRVLGTPKDKARRDAMALLERVGLADKGESKPSQLSGGQQQRVAIARALAMRPKVMLFDEPTSALDVEMVGEVLTVMRELARDNMTMIVVTHEMRFAREVADRIIVMDAGRIIEDAPPSQLFSSPQHERTKAFLSTIV</sequence>
<dbReference type="Pfam" id="PF00005">
    <property type="entry name" value="ABC_tran"/>
    <property type="match status" value="1"/>
</dbReference>
<dbReference type="GO" id="GO:0016887">
    <property type="term" value="F:ATP hydrolysis activity"/>
    <property type="evidence" value="ECO:0007669"/>
    <property type="project" value="InterPro"/>
</dbReference>
<evidence type="ECO:0000259" key="11">
    <source>
        <dbReference type="PROSITE" id="PS50893"/>
    </source>
</evidence>
<name>A0A2A7N9G2_MYCAG</name>
<evidence type="ECO:0000313" key="13">
    <source>
        <dbReference type="EMBL" id="PEG40459.1"/>
    </source>
</evidence>
<keyword evidence="14" id="KW-1185">Reference proteome</keyword>
<evidence type="ECO:0000256" key="6">
    <source>
        <dbReference type="ARBA" id="ARBA00022840"/>
    </source>
</evidence>
<proteinExistence type="inferred from homology"/>
<dbReference type="PROSITE" id="PS50893">
    <property type="entry name" value="ABC_TRANSPORTER_2"/>
    <property type="match status" value="1"/>
</dbReference>
<dbReference type="SMART" id="SM00382">
    <property type="entry name" value="AAA"/>
    <property type="match status" value="1"/>
</dbReference>
<evidence type="ECO:0000256" key="1">
    <source>
        <dbReference type="ARBA" id="ARBA00004202"/>
    </source>
</evidence>
<dbReference type="GO" id="GO:0015426">
    <property type="term" value="F:ATPase-coupled polar amino acid-transporter activity"/>
    <property type="evidence" value="ECO:0007669"/>
    <property type="project" value="UniProtKB-EC"/>
</dbReference>
<evidence type="ECO:0000256" key="8">
    <source>
        <dbReference type="ARBA" id="ARBA00023136"/>
    </source>
</evidence>
<dbReference type="RefSeq" id="WP_097939485.1">
    <property type="nucleotide sequence ID" value="NZ_BLKS01000001.1"/>
</dbReference>
<dbReference type="PANTHER" id="PTHR43166:SF9">
    <property type="entry name" value="GLUTAMATE_ASPARTATE IMPORT ATP-BINDING PROTEIN GLTL"/>
    <property type="match status" value="1"/>
</dbReference>
<dbReference type="Proteomes" id="UP000465302">
    <property type="component" value="Unassembled WGS sequence"/>
</dbReference>
<dbReference type="PROSITE" id="PS00211">
    <property type="entry name" value="ABC_TRANSPORTER_1"/>
    <property type="match status" value="1"/>
</dbReference>
<dbReference type="SUPFAM" id="SSF52540">
    <property type="entry name" value="P-loop containing nucleoside triphosphate hydrolases"/>
    <property type="match status" value="1"/>
</dbReference>
<evidence type="ECO:0000313" key="12">
    <source>
        <dbReference type="EMBL" id="GFG51826.1"/>
    </source>
</evidence>
<dbReference type="AlphaFoldDB" id="A0A2A7N9G2"/>
<feature type="domain" description="ABC transporter" evidence="11">
    <location>
        <begin position="9"/>
        <end position="255"/>
    </location>
</feature>
<dbReference type="InterPro" id="IPR017871">
    <property type="entry name" value="ABC_transporter-like_CS"/>
</dbReference>